<dbReference type="InterPro" id="IPR036397">
    <property type="entry name" value="RNaseH_sf"/>
</dbReference>
<evidence type="ECO:0000256" key="12">
    <source>
        <dbReference type="SAM" id="MobiDB-lite"/>
    </source>
</evidence>
<dbReference type="PROSITE" id="PS50879">
    <property type="entry name" value="RNASE_H_1"/>
    <property type="match status" value="1"/>
</dbReference>
<evidence type="ECO:0000259" key="13">
    <source>
        <dbReference type="PROSITE" id="PS50879"/>
    </source>
</evidence>
<dbReference type="Proteomes" id="UP000528964">
    <property type="component" value="Unassembled WGS sequence"/>
</dbReference>
<keyword evidence="5 11" id="KW-0963">Cytoplasm</keyword>
<evidence type="ECO:0000256" key="3">
    <source>
        <dbReference type="ARBA" id="ARBA00005300"/>
    </source>
</evidence>
<accession>A0A7W6CXB1</accession>
<dbReference type="InterPro" id="IPR050092">
    <property type="entry name" value="RNase_H"/>
</dbReference>
<evidence type="ECO:0000256" key="10">
    <source>
        <dbReference type="ARBA" id="ARBA00022842"/>
    </source>
</evidence>
<sequence length="164" mass="17780">MSAPDAPLAAPEGAPVTPGAVEIFTDGACSGNPGPGGWGAILRFGAAEKEISGGEALTTNNRMELLAAITALETLTRPCTVAVHTDSQYLRDGVTKWIAGWKRNGWKTADKKPVKNQDLWMRLDAALKTHRIEWRWVKGHAGHPENERADELARAGMAPFKKKR</sequence>
<feature type="binding site" evidence="11">
    <location>
        <position position="26"/>
    </location>
    <ligand>
        <name>Mg(2+)</name>
        <dbReference type="ChEBI" id="CHEBI:18420"/>
        <label>2</label>
    </ligand>
</feature>
<comment type="similarity">
    <text evidence="3 11">Belongs to the RNase H family.</text>
</comment>
<proteinExistence type="inferred from homology"/>
<dbReference type="PANTHER" id="PTHR10642:SF26">
    <property type="entry name" value="RIBONUCLEASE H1"/>
    <property type="match status" value="1"/>
</dbReference>
<evidence type="ECO:0000256" key="6">
    <source>
        <dbReference type="ARBA" id="ARBA00022722"/>
    </source>
</evidence>
<dbReference type="RefSeq" id="WP_183394696.1">
    <property type="nucleotide sequence ID" value="NZ_JACIDR010000002.1"/>
</dbReference>
<evidence type="ECO:0000256" key="2">
    <source>
        <dbReference type="ARBA" id="ARBA00004496"/>
    </source>
</evidence>
<keyword evidence="7 11" id="KW-0479">Metal-binding</keyword>
<feature type="domain" description="RNase H type-1" evidence="13">
    <location>
        <begin position="17"/>
        <end position="158"/>
    </location>
</feature>
<evidence type="ECO:0000256" key="8">
    <source>
        <dbReference type="ARBA" id="ARBA00022759"/>
    </source>
</evidence>
<dbReference type="GO" id="GO:0004523">
    <property type="term" value="F:RNA-DNA hybrid ribonuclease activity"/>
    <property type="evidence" value="ECO:0007669"/>
    <property type="project" value="UniProtKB-UniRule"/>
</dbReference>
<evidence type="ECO:0000256" key="11">
    <source>
        <dbReference type="HAMAP-Rule" id="MF_00042"/>
    </source>
</evidence>
<keyword evidence="10 11" id="KW-0460">Magnesium</keyword>
<comment type="subunit">
    <text evidence="4 11">Monomer.</text>
</comment>
<dbReference type="GO" id="GO:0043137">
    <property type="term" value="P:DNA replication, removal of RNA primer"/>
    <property type="evidence" value="ECO:0007669"/>
    <property type="project" value="TreeGrafter"/>
</dbReference>
<evidence type="ECO:0000313" key="14">
    <source>
        <dbReference type="EMBL" id="MBB3972816.1"/>
    </source>
</evidence>
<evidence type="ECO:0000313" key="15">
    <source>
        <dbReference type="Proteomes" id="UP000528964"/>
    </source>
</evidence>
<organism evidence="14 15">
    <name type="scientific">Hansschlegelia beijingensis</name>
    <dbReference type="NCBI Taxonomy" id="1133344"/>
    <lineage>
        <taxon>Bacteria</taxon>
        <taxon>Pseudomonadati</taxon>
        <taxon>Pseudomonadota</taxon>
        <taxon>Alphaproteobacteria</taxon>
        <taxon>Hyphomicrobiales</taxon>
        <taxon>Methylopilaceae</taxon>
        <taxon>Hansschlegelia</taxon>
    </lineage>
</organism>
<feature type="binding site" evidence="11">
    <location>
        <position position="86"/>
    </location>
    <ligand>
        <name>Mg(2+)</name>
        <dbReference type="ChEBI" id="CHEBI:18420"/>
        <label>1</label>
    </ligand>
</feature>
<feature type="binding site" evidence="11">
    <location>
        <position position="150"/>
    </location>
    <ligand>
        <name>Mg(2+)</name>
        <dbReference type="ChEBI" id="CHEBI:18420"/>
        <label>2</label>
    </ligand>
</feature>
<dbReference type="NCBIfam" id="NF001236">
    <property type="entry name" value="PRK00203.1"/>
    <property type="match status" value="1"/>
</dbReference>
<feature type="region of interest" description="Disordered" evidence="12">
    <location>
        <begin position="143"/>
        <end position="164"/>
    </location>
</feature>
<feature type="compositionally biased region" description="Basic and acidic residues" evidence="12">
    <location>
        <begin position="143"/>
        <end position="153"/>
    </location>
</feature>
<comment type="function">
    <text evidence="11">Endonuclease that specifically degrades the RNA of RNA-DNA hybrids.</text>
</comment>
<dbReference type="InterPro" id="IPR002156">
    <property type="entry name" value="RNaseH_domain"/>
</dbReference>
<dbReference type="CDD" id="cd09278">
    <property type="entry name" value="RNase_HI_prokaryote_like"/>
    <property type="match status" value="1"/>
</dbReference>
<evidence type="ECO:0000256" key="9">
    <source>
        <dbReference type="ARBA" id="ARBA00022801"/>
    </source>
</evidence>
<keyword evidence="8 11" id="KW-0255">Endonuclease</keyword>
<dbReference type="EMBL" id="JACIDR010000002">
    <property type="protein sequence ID" value="MBB3972816.1"/>
    <property type="molecule type" value="Genomic_DNA"/>
</dbReference>
<dbReference type="FunFam" id="3.30.420.10:FF:000008">
    <property type="entry name" value="Ribonuclease H"/>
    <property type="match status" value="1"/>
</dbReference>
<name>A0A7W6CXB1_9HYPH</name>
<dbReference type="InterPro" id="IPR012337">
    <property type="entry name" value="RNaseH-like_sf"/>
</dbReference>
<comment type="subcellular location">
    <subcellularLocation>
        <location evidence="2 11">Cytoplasm</location>
    </subcellularLocation>
</comment>
<dbReference type="GO" id="GO:0000287">
    <property type="term" value="F:magnesium ion binding"/>
    <property type="evidence" value="ECO:0007669"/>
    <property type="project" value="UniProtKB-UniRule"/>
</dbReference>
<reference evidence="14 15" key="1">
    <citation type="submission" date="2020-08" db="EMBL/GenBank/DDBJ databases">
        <title>Genomic Encyclopedia of Type Strains, Phase IV (KMG-IV): sequencing the most valuable type-strain genomes for metagenomic binning, comparative biology and taxonomic classification.</title>
        <authorList>
            <person name="Goeker M."/>
        </authorList>
    </citation>
    <scope>NUCLEOTIDE SEQUENCE [LARGE SCALE GENOMIC DNA]</scope>
    <source>
        <strain evidence="14 15">DSM 25481</strain>
    </source>
</reference>
<keyword evidence="9 11" id="KW-0378">Hydrolase</keyword>
<dbReference type="EC" id="3.1.26.4" evidence="11"/>
<dbReference type="GO" id="GO:0003676">
    <property type="term" value="F:nucleic acid binding"/>
    <property type="evidence" value="ECO:0007669"/>
    <property type="project" value="InterPro"/>
</dbReference>
<dbReference type="Pfam" id="PF00075">
    <property type="entry name" value="RNase_H"/>
    <property type="match status" value="1"/>
</dbReference>
<evidence type="ECO:0000256" key="7">
    <source>
        <dbReference type="ARBA" id="ARBA00022723"/>
    </source>
</evidence>
<comment type="caution">
    <text evidence="14">The sequence shown here is derived from an EMBL/GenBank/DDBJ whole genome shotgun (WGS) entry which is preliminary data.</text>
</comment>
<dbReference type="InterPro" id="IPR022892">
    <property type="entry name" value="RNaseHI"/>
</dbReference>
<keyword evidence="6 11" id="KW-0540">Nuclease</keyword>
<comment type="catalytic activity">
    <reaction evidence="1 11">
        <text>Endonucleolytic cleavage to 5'-phosphomonoester.</text>
        <dbReference type="EC" id="3.1.26.4"/>
    </reaction>
</comment>
<dbReference type="AlphaFoldDB" id="A0A7W6CXB1"/>
<feature type="binding site" evidence="11">
    <location>
        <position position="26"/>
    </location>
    <ligand>
        <name>Mg(2+)</name>
        <dbReference type="ChEBI" id="CHEBI:18420"/>
        <label>1</label>
    </ligand>
</feature>
<feature type="binding site" evidence="11">
    <location>
        <position position="64"/>
    </location>
    <ligand>
        <name>Mg(2+)</name>
        <dbReference type="ChEBI" id="CHEBI:18420"/>
        <label>1</label>
    </ligand>
</feature>
<evidence type="ECO:0000256" key="4">
    <source>
        <dbReference type="ARBA" id="ARBA00011245"/>
    </source>
</evidence>
<keyword evidence="15" id="KW-1185">Reference proteome</keyword>
<gene>
    <name evidence="11" type="primary">rnhA</name>
    <name evidence="14" type="ORF">GGR24_001473</name>
</gene>
<dbReference type="HAMAP" id="MF_00042">
    <property type="entry name" value="RNase_H"/>
    <property type="match status" value="1"/>
</dbReference>
<protein>
    <recommendedName>
        <fullName evidence="11">Ribonuclease H</fullName>
        <shortName evidence="11">RNase H</shortName>
        <ecNumber evidence="11">3.1.26.4</ecNumber>
    </recommendedName>
</protein>
<evidence type="ECO:0000256" key="1">
    <source>
        <dbReference type="ARBA" id="ARBA00000077"/>
    </source>
</evidence>
<dbReference type="GO" id="GO:0005737">
    <property type="term" value="C:cytoplasm"/>
    <property type="evidence" value="ECO:0007669"/>
    <property type="project" value="UniProtKB-SubCell"/>
</dbReference>
<dbReference type="Gene3D" id="3.30.420.10">
    <property type="entry name" value="Ribonuclease H-like superfamily/Ribonuclease H"/>
    <property type="match status" value="1"/>
</dbReference>
<evidence type="ECO:0000256" key="5">
    <source>
        <dbReference type="ARBA" id="ARBA00022490"/>
    </source>
</evidence>
<dbReference type="PANTHER" id="PTHR10642">
    <property type="entry name" value="RIBONUCLEASE H1"/>
    <property type="match status" value="1"/>
</dbReference>
<comment type="cofactor">
    <cofactor evidence="11">
        <name>Mg(2+)</name>
        <dbReference type="ChEBI" id="CHEBI:18420"/>
    </cofactor>
    <text evidence="11">Binds 1 Mg(2+) ion per subunit. May bind a second metal ion at a regulatory site, or after substrate binding.</text>
</comment>
<dbReference type="SUPFAM" id="SSF53098">
    <property type="entry name" value="Ribonuclease H-like"/>
    <property type="match status" value="1"/>
</dbReference>